<dbReference type="CDD" id="cd00051">
    <property type="entry name" value="EFh"/>
    <property type="match status" value="1"/>
</dbReference>
<keyword evidence="3" id="KW-0106">Calcium</keyword>
<accession>A0AA36N6K2</accession>
<sequence length="749" mass="84869">MQSKVILLLGEAAGPLELTRLGLCSRALAHQVFEPIFSTRLCRHLSVDVDVSLEMLSVCLAMRWAFLEPRTPFWTNRFDVLVTPRAFSARAGRHPLARAQMDKSIGQRGCLMEQDEHGLEAYGEQLPDPAVLASKERSKYFIVRSGLIEVLRAGRGWYDLDEGTSRFREVLKGDGYLTVDLWRPTSHIRTRGDQLAALMAPALTISGATGINARVQELELLNAEESDTASIEPWQHKMEQVTTPTELAQLHAHEFQDTFGQSQFSGCCQNACCGLLADGINGTYEPMEIAHHEKPCWVSRKEQPLYLFHVSQDNRWVISKSIDDGAHCWAYLLVKEGGADPAACSGDWVAWNEEHRWAPLPVKCSSVPAEDDQFVRLRRRVDTEMRKYGMVDPTHIKELWKRLDYNGNNIVSLAEIDKLTVDLVSTGAWPAWLNNKPALMRAYRKTTLKDGDGDDWVEKNEFHALLLNIFWFNKLWQVYDSVDTSDDRRIDLQEFTNGLAKLDLKLSDAEAQKEFGTIDSNHGGKVLFVEFCAWARKRINPDACPNFDADLLSGQRCVHALRHEGHSATQENFITKKCLREFDELEAEIKELVAQPRKFLALWRLLDFNGNGIVSLAEIDRLVVDQYPLLNHKPALMRAYQKTISKPGGGDGDAWVEKKEFKTLLVNLFYFNKISWIFEQGAGIDMDRRMTLEDFRRVLVLCGCSMTDAEAKKQFEAMDRNHGGLVLLDEFCSWFASSSCPEGMTSLVG</sequence>
<keyword evidence="1" id="KW-0479">Metal-binding</keyword>
<dbReference type="Gene3D" id="1.10.238.10">
    <property type="entry name" value="EF-hand"/>
    <property type="match status" value="3"/>
</dbReference>
<keyword evidence="6" id="KW-1185">Reference proteome</keyword>
<proteinExistence type="predicted"/>
<dbReference type="Pfam" id="PF13499">
    <property type="entry name" value="EF-hand_7"/>
    <property type="match status" value="1"/>
</dbReference>
<dbReference type="PANTHER" id="PTHR34524:SF6">
    <property type="entry name" value="CALCYPHOSINE LIKE"/>
    <property type="match status" value="1"/>
</dbReference>
<dbReference type="EMBL" id="CAUJNA010003383">
    <property type="protein sequence ID" value="CAJ1400745.1"/>
    <property type="molecule type" value="Genomic_DNA"/>
</dbReference>
<dbReference type="PROSITE" id="PS00018">
    <property type="entry name" value="EF_HAND_1"/>
    <property type="match status" value="3"/>
</dbReference>
<evidence type="ECO:0000256" key="2">
    <source>
        <dbReference type="ARBA" id="ARBA00022737"/>
    </source>
</evidence>
<keyword evidence="2" id="KW-0677">Repeat</keyword>
<evidence type="ECO:0000313" key="5">
    <source>
        <dbReference type="EMBL" id="CAJ1400745.1"/>
    </source>
</evidence>
<protein>
    <recommendedName>
        <fullName evidence="4">EF-hand domain-containing protein</fullName>
    </recommendedName>
</protein>
<dbReference type="SMART" id="SM00054">
    <property type="entry name" value="EFh"/>
    <property type="match status" value="5"/>
</dbReference>
<name>A0AA36N6K2_9DINO</name>
<evidence type="ECO:0000313" key="6">
    <source>
        <dbReference type="Proteomes" id="UP001178507"/>
    </source>
</evidence>
<dbReference type="AlphaFoldDB" id="A0AA36N6K2"/>
<feature type="domain" description="EF-hand" evidence="4">
    <location>
        <begin position="706"/>
        <end position="741"/>
    </location>
</feature>
<evidence type="ECO:0000256" key="3">
    <source>
        <dbReference type="ARBA" id="ARBA00022837"/>
    </source>
</evidence>
<dbReference type="Proteomes" id="UP001178507">
    <property type="component" value="Unassembled WGS sequence"/>
</dbReference>
<dbReference type="PROSITE" id="PS50222">
    <property type="entry name" value="EF_HAND_2"/>
    <property type="match status" value="2"/>
</dbReference>
<dbReference type="GO" id="GO:0005509">
    <property type="term" value="F:calcium ion binding"/>
    <property type="evidence" value="ECO:0007669"/>
    <property type="project" value="InterPro"/>
</dbReference>
<evidence type="ECO:0000256" key="1">
    <source>
        <dbReference type="ARBA" id="ARBA00022723"/>
    </source>
</evidence>
<comment type="caution">
    <text evidence="5">The sequence shown here is derived from an EMBL/GenBank/DDBJ whole genome shotgun (WGS) entry which is preliminary data.</text>
</comment>
<evidence type="ECO:0000259" key="4">
    <source>
        <dbReference type="PROSITE" id="PS50222"/>
    </source>
</evidence>
<dbReference type="InterPro" id="IPR051581">
    <property type="entry name" value="Ca-bind"/>
</dbReference>
<dbReference type="PANTHER" id="PTHR34524">
    <property type="entry name" value="CALCYPHOSIN"/>
    <property type="match status" value="1"/>
</dbReference>
<reference evidence="5" key="1">
    <citation type="submission" date="2023-08" db="EMBL/GenBank/DDBJ databases">
        <authorList>
            <person name="Chen Y."/>
            <person name="Shah S."/>
            <person name="Dougan E. K."/>
            <person name="Thang M."/>
            <person name="Chan C."/>
        </authorList>
    </citation>
    <scope>NUCLEOTIDE SEQUENCE</scope>
</reference>
<organism evidence="5 6">
    <name type="scientific">Effrenium voratum</name>
    <dbReference type="NCBI Taxonomy" id="2562239"/>
    <lineage>
        <taxon>Eukaryota</taxon>
        <taxon>Sar</taxon>
        <taxon>Alveolata</taxon>
        <taxon>Dinophyceae</taxon>
        <taxon>Suessiales</taxon>
        <taxon>Symbiodiniaceae</taxon>
        <taxon>Effrenium</taxon>
    </lineage>
</organism>
<feature type="domain" description="EF-hand" evidence="4">
    <location>
        <begin position="594"/>
        <end position="629"/>
    </location>
</feature>
<dbReference type="InterPro" id="IPR011992">
    <property type="entry name" value="EF-hand-dom_pair"/>
</dbReference>
<dbReference type="SUPFAM" id="SSF47473">
    <property type="entry name" value="EF-hand"/>
    <property type="match status" value="1"/>
</dbReference>
<dbReference type="InterPro" id="IPR002048">
    <property type="entry name" value="EF_hand_dom"/>
</dbReference>
<gene>
    <name evidence="5" type="ORF">EVOR1521_LOCUS24038</name>
</gene>
<dbReference type="InterPro" id="IPR018247">
    <property type="entry name" value="EF_Hand_1_Ca_BS"/>
</dbReference>